<dbReference type="Proteomes" id="UP000323300">
    <property type="component" value="Unassembled WGS sequence"/>
</dbReference>
<evidence type="ECO:0000256" key="1">
    <source>
        <dbReference type="SAM" id="MobiDB-lite"/>
    </source>
</evidence>
<gene>
    <name evidence="2" type="ORF">SAMN04488498_104345</name>
</gene>
<dbReference type="RefSeq" id="WP_149760009.1">
    <property type="nucleotide sequence ID" value="NZ_BSPE01000007.1"/>
</dbReference>
<feature type="region of interest" description="Disordered" evidence="1">
    <location>
        <begin position="1"/>
        <end position="20"/>
    </location>
</feature>
<sequence>MASKPETARPTKMSDGNRDLPIETRAAAITSVNAETRTIEVTWTTGAAGDRFDWMSGQRYVEELVVSDKAVRLGRLNSGAPVLDSHDRHSGIQGMLAVVERAWIEKGEGRATIRFPKEGVDEKSDAAFRKATDLGPDGRPFLRSLSVGYRRLKIEVDKSKDPQVWRVVDWEPFEISFVTVPFDVGAQVRSDKAETFRCEFRALPGQNEARRIRMRMRALETAR</sequence>
<proteinExistence type="predicted"/>
<dbReference type="OrthoDB" id="9806592at2"/>
<evidence type="ECO:0000313" key="3">
    <source>
        <dbReference type="Proteomes" id="UP000323300"/>
    </source>
</evidence>
<evidence type="ECO:0008006" key="4">
    <source>
        <dbReference type="Google" id="ProtNLM"/>
    </source>
</evidence>
<accession>A0A1I3YCN3</accession>
<name>A0A1I3YCN3_9HYPH</name>
<organism evidence="2 3">
    <name type="scientific">Neomesorhizobium albiziae</name>
    <dbReference type="NCBI Taxonomy" id="335020"/>
    <lineage>
        <taxon>Bacteria</taxon>
        <taxon>Pseudomonadati</taxon>
        <taxon>Pseudomonadota</taxon>
        <taxon>Alphaproteobacteria</taxon>
        <taxon>Hyphomicrobiales</taxon>
        <taxon>Phyllobacteriaceae</taxon>
        <taxon>Neomesorhizobium</taxon>
    </lineage>
</organism>
<protein>
    <recommendedName>
        <fullName evidence="4">Prohead serine protease</fullName>
    </recommendedName>
</protein>
<evidence type="ECO:0000313" key="2">
    <source>
        <dbReference type="EMBL" id="SFK29565.1"/>
    </source>
</evidence>
<dbReference type="EMBL" id="FOSL01000004">
    <property type="protein sequence ID" value="SFK29565.1"/>
    <property type="molecule type" value="Genomic_DNA"/>
</dbReference>
<reference evidence="2 3" key="1">
    <citation type="submission" date="2016-10" db="EMBL/GenBank/DDBJ databases">
        <authorList>
            <person name="Varghese N."/>
            <person name="Submissions S."/>
        </authorList>
    </citation>
    <scope>NUCLEOTIDE SEQUENCE [LARGE SCALE GENOMIC DNA]</scope>
    <source>
        <strain evidence="2 3">DSM 21822</strain>
    </source>
</reference>
<dbReference type="AlphaFoldDB" id="A0A1I3YCN3"/>
<keyword evidence="3" id="KW-1185">Reference proteome</keyword>